<proteinExistence type="predicted"/>
<accession>A0A2A2SDE3</accession>
<evidence type="ECO:0000313" key="3">
    <source>
        <dbReference type="Proteomes" id="UP000218151"/>
    </source>
</evidence>
<reference evidence="3" key="1">
    <citation type="submission" date="2017-09" db="EMBL/GenBank/DDBJ databases">
        <authorList>
            <person name="Feng G."/>
            <person name="Zhu H."/>
        </authorList>
    </citation>
    <scope>NUCLEOTIDE SEQUENCE [LARGE SCALE GENOMIC DNA]</scope>
    <source>
        <strain evidence="3">1PNM-20</strain>
    </source>
</reference>
<dbReference type="AlphaFoldDB" id="A0A2A2SDE3"/>
<organism evidence="2 3">
    <name type="scientific">Sphingomonas lenta</name>
    <dbReference type="NCBI Taxonomy" id="1141887"/>
    <lineage>
        <taxon>Bacteria</taxon>
        <taxon>Pseudomonadati</taxon>
        <taxon>Pseudomonadota</taxon>
        <taxon>Alphaproteobacteria</taxon>
        <taxon>Sphingomonadales</taxon>
        <taxon>Sphingomonadaceae</taxon>
        <taxon>Sphingomonas</taxon>
    </lineage>
</organism>
<evidence type="ECO:0000256" key="1">
    <source>
        <dbReference type="SAM" id="MobiDB-lite"/>
    </source>
</evidence>
<dbReference type="EMBL" id="NSLI01000004">
    <property type="protein sequence ID" value="PAX07258.1"/>
    <property type="molecule type" value="Genomic_DNA"/>
</dbReference>
<feature type="compositionally biased region" description="Basic and acidic residues" evidence="1">
    <location>
        <begin position="40"/>
        <end position="64"/>
    </location>
</feature>
<gene>
    <name evidence="2" type="ORF">CKY28_14635</name>
</gene>
<evidence type="ECO:0000313" key="2">
    <source>
        <dbReference type="EMBL" id="PAX07258.1"/>
    </source>
</evidence>
<feature type="compositionally biased region" description="Basic and acidic residues" evidence="1">
    <location>
        <begin position="1"/>
        <end position="13"/>
    </location>
</feature>
<dbReference type="RefSeq" id="WP_095999082.1">
    <property type="nucleotide sequence ID" value="NZ_NSLI01000004.1"/>
</dbReference>
<dbReference type="Proteomes" id="UP000218151">
    <property type="component" value="Unassembled WGS sequence"/>
</dbReference>
<dbReference type="OrthoDB" id="7579791at2"/>
<sequence length="64" mass="6809">MVKPQDRPAKVERVDDEVLIDGPDGMTASLTPEAALETAQRLEDKAKEAMGARSGGEPERSAAD</sequence>
<comment type="caution">
    <text evidence="2">The sequence shown here is derived from an EMBL/GenBank/DDBJ whole genome shotgun (WGS) entry which is preliminary data.</text>
</comment>
<protein>
    <submittedName>
        <fullName evidence="2">Uncharacterized protein</fullName>
    </submittedName>
</protein>
<feature type="region of interest" description="Disordered" evidence="1">
    <location>
        <begin position="1"/>
        <end position="64"/>
    </location>
</feature>
<keyword evidence="3" id="KW-1185">Reference proteome</keyword>
<name>A0A2A2SDE3_9SPHN</name>